<dbReference type="InterPro" id="IPR029903">
    <property type="entry name" value="RmlD-like-bd"/>
</dbReference>
<keyword evidence="6 8" id="KW-0560">Oxidoreductase</keyword>
<keyword evidence="9" id="KW-1185">Reference proteome</keyword>
<dbReference type="CDD" id="cd05254">
    <property type="entry name" value="dTDP_HR_like_SDR_e"/>
    <property type="match status" value="1"/>
</dbReference>
<accession>A0A841JR33</accession>
<dbReference type="OrthoDB" id="9803892at2"/>
<dbReference type="PANTHER" id="PTHR10491">
    <property type="entry name" value="DTDP-4-DEHYDRORHAMNOSE REDUCTASE"/>
    <property type="match status" value="1"/>
</dbReference>
<evidence type="ECO:0000256" key="5">
    <source>
        <dbReference type="ARBA" id="ARBA00048200"/>
    </source>
</evidence>
<protein>
    <recommendedName>
        <fullName evidence="4 6">dTDP-4-dehydrorhamnose reductase</fullName>
        <ecNumber evidence="3 6">1.1.1.133</ecNumber>
    </recommendedName>
</protein>
<dbReference type="Proteomes" id="UP000538666">
    <property type="component" value="Unassembled WGS sequence"/>
</dbReference>
<dbReference type="SUPFAM" id="SSF51735">
    <property type="entry name" value="NAD(P)-binding Rossmann-fold domains"/>
    <property type="match status" value="1"/>
</dbReference>
<dbReference type="GO" id="GO:0005829">
    <property type="term" value="C:cytosol"/>
    <property type="evidence" value="ECO:0007669"/>
    <property type="project" value="TreeGrafter"/>
</dbReference>
<dbReference type="Pfam" id="PF04321">
    <property type="entry name" value="RmlD_sub_bind"/>
    <property type="match status" value="1"/>
</dbReference>
<dbReference type="EMBL" id="JACHEK010000002">
    <property type="protein sequence ID" value="MBB6142875.1"/>
    <property type="molecule type" value="Genomic_DNA"/>
</dbReference>
<dbReference type="Gene3D" id="3.40.50.720">
    <property type="entry name" value="NAD(P)-binding Rossmann-like Domain"/>
    <property type="match status" value="1"/>
</dbReference>
<organism evidence="8 9">
    <name type="scientific">Silvibacterium bohemicum</name>
    <dbReference type="NCBI Taxonomy" id="1577686"/>
    <lineage>
        <taxon>Bacteria</taxon>
        <taxon>Pseudomonadati</taxon>
        <taxon>Acidobacteriota</taxon>
        <taxon>Terriglobia</taxon>
        <taxon>Terriglobales</taxon>
        <taxon>Acidobacteriaceae</taxon>
        <taxon>Silvibacterium</taxon>
    </lineage>
</organism>
<comment type="caution">
    <text evidence="8">The sequence shown here is derived from an EMBL/GenBank/DDBJ whole genome shotgun (WGS) entry which is preliminary data.</text>
</comment>
<dbReference type="NCBIfam" id="TIGR01214">
    <property type="entry name" value="rmlD"/>
    <property type="match status" value="1"/>
</dbReference>
<evidence type="ECO:0000259" key="7">
    <source>
        <dbReference type="Pfam" id="PF04321"/>
    </source>
</evidence>
<dbReference type="PANTHER" id="PTHR10491:SF4">
    <property type="entry name" value="METHIONINE ADENOSYLTRANSFERASE 2 SUBUNIT BETA"/>
    <property type="match status" value="1"/>
</dbReference>
<feature type="domain" description="RmlD-like substrate binding" evidence="7">
    <location>
        <begin position="1"/>
        <end position="282"/>
    </location>
</feature>
<evidence type="ECO:0000313" key="8">
    <source>
        <dbReference type="EMBL" id="MBB6142875.1"/>
    </source>
</evidence>
<evidence type="ECO:0000256" key="1">
    <source>
        <dbReference type="ARBA" id="ARBA00004781"/>
    </source>
</evidence>
<comment type="catalytic activity">
    <reaction evidence="5">
        <text>dTDP-beta-L-rhamnose + NADP(+) = dTDP-4-dehydro-beta-L-rhamnose + NADPH + H(+)</text>
        <dbReference type="Rhea" id="RHEA:21796"/>
        <dbReference type="ChEBI" id="CHEBI:15378"/>
        <dbReference type="ChEBI" id="CHEBI:57510"/>
        <dbReference type="ChEBI" id="CHEBI:57783"/>
        <dbReference type="ChEBI" id="CHEBI:58349"/>
        <dbReference type="ChEBI" id="CHEBI:62830"/>
        <dbReference type="EC" id="1.1.1.133"/>
    </reaction>
</comment>
<dbReference type="Gene3D" id="3.90.25.10">
    <property type="entry name" value="UDP-galactose 4-epimerase, domain 1"/>
    <property type="match status" value="1"/>
</dbReference>
<evidence type="ECO:0000256" key="6">
    <source>
        <dbReference type="RuleBase" id="RU364082"/>
    </source>
</evidence>
<keyword evidence="6" id="KW-0521">NADP</keyword>
<proteinExistence type="inferred from homology"/>
<dbReference type="RefSeq" id="WP_050061833.1">
    <property type="nucleotide sequence ID" value="NZ_JACHEK010000002.1"/>
</dbReference>
<gene>
    <name evidence="8" type="ORF">HNQ77_000819</name>
</gene>
<dbReference type="GO" id="GO:0019305">
    <property type="term" value="P:dTDP-rhamnose biosynthetic process"/>
    <property type="evidence" value="ECO:0007669"/>
    <property type="project" value="UniProtKB-UniPathway"/>
</dbReference>
<evidence type="ECO:0000256" key="4">
    <source>
        <dbReference type="ARBA" id="ARBA00017099"/>
    </source>
</evidence>
<dbReference type="InterPro" id="IPR036291">
    <property type="entry name" value="NAD(P)-bd_dom_sf"/>
</dbReference>
<evidence type="ECO:0000256" key="2">
    <source>
        <dbReference type="ARBA" id="ARBA00010944"/>
    </source>
</evidence>
<evidence type="ECO:0000256" key="3">
    <source>
        <dbReference type="ARBA" id="ARBA00012929"/>
    </source>
</evidence>
<dbReference type="AlphaFoldDB" id="A0A841JR33"/>
<comment type="similarity">
    <text evidence="2 6">Belongs to the dTDP-4-dehydrorhamnose reductase family.</text>
</comment>
<dbReference type="InterPro" id="IPR005913">
    <property type="entry name" value="dTDP_dehydrorham_reduct"/>
</dbReference>
<dbReference type="EC" id="1.1.1.133" evidence="3 6"/>
<evidence type="ECO:0000313" key="9">
    <source>
        <dbReference type="Proteomes" id="UP000538666"/>
    </source>
</evidence>
<sequence>MKVAVIGSDGQLGSDVVAAFAEQGDEVSSLTHANIELMEPDSVSTCLKEVKPDLIVNTAAMHHVERCEQEPEKAFAINAMGSRNLAFVARELDAVLMHVSTDYVFDGEKRMPYEEQDAPRPLNVYGNTKLAGEYFVRSTHDKHFVLRTSGLYGKSPCRGKGGLNFVDLMLKLGKERGKVHVVNSEEVTPTSTAELVRQMVLLSRTRDYGLFHATAEGSCTWYDFAREIFSIARLPAQVEIANPQEFPAKVPRPTYSVLKNAALKAHGINCFGSWQEGLRRYLLESPSVPVRLIPEESHLSDRHLSAR</sequence>
<comment type="pathway">
    <text evidence="1 6">Carbohydrate biosynthesis; dTDP-L-rhamnose biosynthesis.</text>
</comment>
<dbReference type="UniPathway" id="UPA00124"/>
<dbReference type="GO" id="GO:0008831">
    <property type="term" value="F:dTDP-4-dehydrorhamnose reductase activity"/>
    <property type="evidence" value="ECO:0007669"/>
    <property type="project" value="UniProtKB-EC"/>
</dbReference>
<name>A0A841JR33_9BACT</name>
<comment type="function">
    <text evidence="6">Catalyzes the reduction of dTDP-6-deoxy-L-lyxo-4-hexulose to yield dTDP-L-rhamnose.</text>
</comment>
<reference evidence="8 9" key="1">
    <citation type="submission" date="2020-08" db="EMBL/GenBank/DDBJ databases">
        <title>Genomic Encyclopedia of Type Strains, Phase IV (KMG-IV): sequencing the most valuable type-strain genomes for metagenomic binning, comparative biology and taxonomic classification.</title>
        <authorList>
            <person name="Goeker M."/>
        </authorList>
    </citation>
    <scope>NUCLEOTIDE SEQUENCE [LARGE SCALE GENOMIC DNA]</scope>
    <source>
        <strain evidence="8 9">DSM 103733</strain>
    </source>
</reference>